<feature type="region of interest" description="Disordered" evidence="1">
    <location>
        <begin position="95"/>
        <end position="127"/>
    </location>
</feature>
<dbReference type="KEGG" id="hai:109382536"/>
<protein>
    <submittedName>
        <fullName evidence="3">Uncharacterized protein LOC109382536</fullName>
    </submittedName>
</protein>
<dbReference type="GeneID" id="109382536"/>
<evidence type="ECO:0000313" key="2">
    <source>
        <dbReference type="Proteomes" id="UP000694851"/>
    </source>
</evidence>
<organism evidence="2 3">
    <name type="scientific">Hipposideros armiger</name>
    <name type="common">Great Himalayan leaf-nosed bat</name>
    <dbReference type="NCBI Taxonomy" id="186990"/>
    <lineage>
        <taxon>Eukaryota</taxon>
        <taxon>Metazoa</taxon>
        <taxon>Chordata</taxon>
        <taxon>Craniata</taxon>
        <taxon>Vertebrata</taxon>
        <taxon>Euteleostomi</taxon>
        <taxon>Mammalia</taxon>
        <taxon>Eutheria</taxon>
        <taxon>Laurasiatheria</taxon>
        <taxon>Chiroptera</taxon>
        <taxon>Yinpterochiroptera</taxon>
        <taxon>Rhinolophoidea</taxon>
        <taxon>Hipposideridae</taxon>
        <taxon>Hipposideros</taxon>
    </lineage>
</organism>
<sequence>MESPQCSRKGDSQGDSGLHPCHPGRSPVASRPSPPLASLSPLAWWFLASRGPRPLAPTAPRTGWPQCCPLVAVRTSLGGDDRRGGSRVSLTVSREGLTASGGKRAETTKYAHNNQSLKGGGRGGGTGKVKVSVPGARRPWAARAGAAVLPREAGSSRLRELPGAWRGGQVWEARAVFAPALCTPTPLAGRLGVVGAPPSEAEFLTKEPTLEHRCSPAIQWLFQALLLMPVDAGCQLFPDPCPLPHDVRDDT</sequence>
<dbReference type="AlphaFoldDB" id="A0A8B7R9C5"/>
<feature type="compositionally biased region" description="Gly residues" evidence="1">
    <location>
        <begin position="118"/>
        <end position="127"/>
    </location>
</feature>
<dbReference type="Proteomes" id="UP000694851">
    <property type="component" value="Unplaced"/>
</dbReference>
<evidence type="ECO:0000313" key="3">
    <source>
        <dbReference type="RefSeq" id="XP_019497644.1"/>
    </source>
</evidence>
<name>A0A8B7R9C5_HIPAR</name>
<evidence type="ECO:0000256" key="1">
    <source>
        <dbReference type="SAM" id="MobiDB-lite"/>
    </source>
</evidence>
<proteinExistence type="predicted"/>
<feature type="region of interest" description="Disordered" evidence="1">
    <location>
        <begin position="1"/>
        <end position="35"/>
    </location>
</feature>
<keyword evidence="2" id="KW-1185">Reference proteome</keyword>
<reference evidence="3" key="1">
    <citation type="submission" date="2025-08" db="UniProtKB">
        <authorList>
            <consortium name="RefSeq"/>
        </authorList>
    </citation>
    <scope>IDENTIFICATION</scope>
    <source>
        <tissue evidence="3">Muscle</tissue>
    </source>
</reference>
<dbReference type="RefSeq" id="XP_019497644.1">
    <property type="nucleotide sequence ID" value="XM_019642099.1"/>
</dbReference>
<feature type="compositionally biased region" description="Low complexity" evidence="1">
    <location>
        <begin position="25"/>
        <end position="35"/>
    </location>
</feature>
<accession>A0A8B7R9C5</accession>
<gene>
    <name evidence="3" type="primary">LOC109382536</name>
</gene>